<dbReference type="PROSITE" id="PS51419">
    <property type="entry name" value="RAB"/>
    <property type="match status" value="1"/>
</dbReference>
<feature type="region of interest" description="Disordered" evidence="3">
    <location>
        <begin position="82"/>
        <end position="110"/>
    </location>
</feature>
<proteinExistence type="inferred from homology"/>
<dbReference type="PANTHER" id="PTHR45775:SF6">
    <property type="entry name" value="RAD, GEM_KIR FAMILY MEMBER 2, ISOFORM C"/>
    <property type="match status" value="1"/>
</dbReference>
<keyword evidence="2" id="KW-0597">Phosphoprotein</keyword>
<dbReference type="GO" id="GO:0005886">
    <property type="term" value="C:plasma membrane"/>
    <property type="evidence" value="ECO:0007669"/>
    <property type="project" value="TreeGrafter"/>
</dbReference>
<reference evidence="4" key="1">
    <citation type="submission" date="2019-08" db="EMBL/GenBank/DDBJ databases">
        <title>The improved chromosome-level genome for the pearl oyster Pinctada fucata martensii using PacBio sequencing and Hi-C.</title>
        <authorList>
            <person name="Zheng Z."/>
        </authorList>
    </citation>
    <scope>NUCLEOTIDE SEQUENCE</scope>
    <source>
        <strain evidence="4">ZZ-2019</strain>
        <tissue evidence="4">Adductor muscle</tissue>
    </source>
</reference>
<dbReference type="SMART" id="SM00173">
    <property type="entry name" value="RAS"/>
    <property type="match status" value="1"/>
</dbReference>
<sequence length="333" mass="37736">MEQEISFERQAISAPSSRSASFKKKGKRLAECAHIARSNSESEALNCHSGNAKAKQIHDVRRVRSFKTTKKGVVNKGDLVSSRSSFSSAGSLRQRRERSRSDDSDSSSMSCDSCFSNFNNGYYTVAVYGAPSVGKKSIVNQFMTSEYIGGYDPMLDQLEGESQVSVLLDGEESTLMFCDNLEHQSQLAQIQADAFIVVFSIDDEESFYVAKDTIGYLRNEMDSDRTIILVANKVDLVRRRHISQDDARCVASDYHCKYIETSATLNHHVDELLVGVLRQIRLLLDPDVSFQARYRILKEERDNHRSKKSKGFLSRLFRKNVQDVYKCENLFQI</sequence>
<dbReference type="Gene3D" id="3.40.50.300">
    <property type="entry name" value="P-loop containing nucleotide triphosphate hydrolases"/>
    <property type="match status" value="1"/>
</dbReference>
<evidence type="ECO:0000256" key="1">
    <source>
        <dbReference type="ARBA" id="ARBA00008846"/>
    </source>
</evidence>
<dbReference type="SUPFAM" id="SSF52540">
    <property type="entry name" value="P-loop containing nucleoside triphosphate hydrolases"/>
    <property type="match status" value="1"/>
</dbReference>
<dbReference type="GO" id="GO:0003924">
    <property type="term" value="F:GTPase activity"/>
    <property type="evidence" value="ECO:0007669"/>
    <property type="project" value="InterPro"/>
</dbReference>
<dbReference type="SMART" id="SM00175">
    <property type="entry name" value="RAB"/>
    <property type="match status" value="1"/>
</dbReference>
<dbReference type="PROSITE" id="PS51421">
    <property type="entry name" value="RAS"/>
    <property type="match status" value="1"/>
</dbReference>
<dbReference type="GO" id="GO:0005525">
    <property type="term" value="F:GTP binding"/>
    <property type="evidence" value="ECO:0007669"/>
    <property type="project" value="InterPro"/>
</dbReference>
<comment type="caution">
    <text evidence="4">The sequence shown here is derived from an EMBL/GenBank/DDBJ whole genome shotgun (WGS) entry which is preliminary data.</text>
</comment>
<keyword evidence="5" id="KW-1185">Reference proteome</keyword>
<gene>
    <name evidence="4" type="ORF">FSP39_021960</name>
</gene>
<dbReference type="InterPro" id="IPR001806">
    <property type="entry name" value="Small_GTPase"/>
</dbReference>
<name>A0AA89BXV3_PINIB</name>
<comment type="similarity">
    <text evidence="1">Belongs to the small GTPase superfamily. RGK family.</text>
</comment>
<evidence type="ECO:0000313" key="4">
    <source>
        <dbReference type="EMBL" id="KAK3086685.1"/>
    </source>
</evidence>
<dbReference type="Proteomes" id="UP001186944">
    <property type="component" value="Unassembled WGS sequence"/>
</dbReference>
<evidence type="ECO:0000256" key="2">
    <source>
        <dbReference type="ARBA" id="ARBA00022553"/>
    </source>
</evidence>
<dbReference type="InterPro" id="IPR051641">
    <property type="entry name" value="RGK_GTP-binding_reg"/>
</dbReference>
<dbReference type="GO" id="GO:0005246">
    <property type="term" value="F:calcium channel regulator activity"/>
    <property type="evidence" value="ECO:0007669"/>
    <property type="project" value="TreeGrafter"/>
</dbReference>
<feature type="compositionally biased region" description="Low complexity" evidence="3">
    <location>
        <begin position="82"/>
        <end position="92"/>
    </location>
</feature>
<dbReference type="Pfam" id="PF00071">
    <property type="entry name" value="Ras"/>
    <property type="match status" value="1"/>
</dbReference>
<dbReference type="InterPro" id="IPR027417">
    <property type="entry name" value="P-loop_NTPase"/>
</dbReference>
<protein>
    <submittedName>
        <fullName evidence="4">Uncharacterized protein</fullName>
    </submittedName>
</protein>
<dbReference type="PANTHER" id="PTHR45775">
    <property type="entry name" value="RAD, GEM/KIR FAMILY MEMBER 2, ISOFORM C"/>
    <property type="match status" value="1"/>
</dbReference>
<dbReference type="PRINTS" id="PR00449">
    <property type="entry name" value="RASTRNSFRMNG"/>
</dbReference>
<dbReference type="AlphaFoldDB" id="A0AA89BXV3"/>
<evidence type="ECO:0000256" key="3">
    <source>
        <dbReference type="SAM" id="MobiDB-lite"/>
    </source>
</evidence>
<accession>A0AA89BXV3</accession>
<organism evidence="4 5">
    <name type="scientific">Pinctada imbricata</name>
    <name type="common">Atlantic pearl-oyster</name>
    <name type="synonym">Pinctada martensii</name>
    <dbReference type="NCBI Taxonomy" id="66713"/>
    <lineage>
        <taxon>Eukaryota</taxon>
        <taxon>Metazoa</taxon>
        <taxon>Spiralia</taxon>
        <taxon>Lophotrochozoa</taxon>
        <taxon>Mollusca</taxon>
        <taxon>Bivalvia</taxon>
        <taxon>Autobranchia</taxon>
        <taxon>Pteriomorphia</taxon>
        <taxon>Pterioida</taxon>
        <taxon>Pterioidea</taxon>
        <taxon>Pteriidae</taxon>
        <taxon>Pinctada</taxon>
    </lineage>
</organism>
<dbReference type="EMBL" id="VSWD01000012">
    <property type="protein sequence ID" value="KAK3086685.1"/>
    <property type="molecule type" value="Genomic_DNA"/>
</dbReference>
<feature type="region of interest" description="Disordered" evidence="3">
    <location>
        <begin position="1"/>
        <end position="24"/>
    </location>
</feature>
<evidence type="ECO:0000313" key="5">
    <source>
        <dbReference type="Proteomes" id="UP001186944"/>
    </source>
</evidence>